<dbReference type="Proteomes" id="UP001145021">
    <property type="component" value="Unassembled WGS sequence"/>
</dbReference>
<dbReference type="Gene3D" id="2.40.30.10">
    <property type="entry name" value="Translation factors"/>
    <property type="match status" value="2"/>
</dbReference>
<evidence type="ECO:0000256" key="5">
    <source>
        <dbReference type="ARBA" id="ARBA00022490"/>
    </source>
</evidence>
<dbReference type="InterPro" id="IPR007868">
    <property type="entry name" value="Hom_end_hint"/>
</dbReference>
<keyword evidence="7" id="KW-0479">Metal-binding</keyword>
<feature type="compositionally biased region" description="Basic and acidic residues" evidence="14">
    <location>
        <begin position="326"/>
        <end position="363"/>
    </location>
</feature>
<feature type="compositionally biased region" description="Basic and acidic residues" evidence="14">
    <location>
        <begin position="186"/>
        <end position="203"/>
    </location>
</feature>
<keyword evidence="11" id="KW-0342">GTP-binding</keyword>
<gene>
    <name evidence="16" type="primary">FUN12</name>
    <name evidence="16" type="ORF">LPJ64_002583</name>
</gene>
<dbReference type="InterPro" id="IPR015760">
    <property type="entry name" value="TIF_IF2"/>
</dbReference>
<feature type="compositionally biased region" description="Basic and acidic residues" evidence="14">
    <location>
        <begin position="436"/>
        <end position="448"/>
    </location>
</feature>
<dbReference type="InterPro" id="IPR027417">
    <property type="entry name" value="P-loop_NTPase"/>
</dbReference>
<dbReference type="SUPFAM" id="SSF52156">
    <property type="entry name" value="Initiation factor IF2/eIF5b, domain 3"/>
    <property type="match status" value="1"/>
</dbReference>
<dbReference type="InterPro" id="IPR023115">
    <property type="entry name" value="TIF_IF2_dom3"/>
</dbReference>
<comment type="catalytic activity">
    <reaction evidence="13">
        <text>GTP + H2O = GDP + phosphate + H(+)</text>
        <dbReference type="Rhea" id="RHEA:19669"/>
        <dbReference type="ChEBI" id="CHEBI:15377"/>
        <dbReference type="ChEBI" id="CHEBI:15378"/>
        <dbReference type="ChEBI" id="CHEBI:37565"/>
        <dbReference type="ChEBI" id="CHEBI:43474"/>
        <dbReference type="ChEBI" id="CHEBI:58189"/>
        <dbReference type="EC" id="3.6.5.3"/>
    </reaction>
</comment>
<feature type="compositionally biased region" description="Acidic residues" evidence="14">
    <location>
        <begin position="397"/>
        <end position="414"/>
    </location>
</feature>
<keyword evidence="5" id="KW-0963">Cytoplasm</keyword>
<dbReference type="FunFam" id="3.40.50.10050:FF:000002">
    <property type="entry name" value="Eukaryotic translation initiation factor 5B"/>
    <property type="match status" value="1"/>
</dbReference>
<dbReference type="PANTHER" id="PTHR43381:SF4">
    <property type="entry name" value="EUKARYOTIC TRANSLATION INITIATION FACTOR 5B"/>
    <property type="match status" value="1"/>
</dbReference>
<dbReference type="GO" id="GO:0003924">
    <property type="term" value="F:GTPase activity"/>
    <property type="evidence" value="ECO:0007669"/>
    <property type="project" value="InterPro"/>
</dbReference>
<evidence type="ECO:0000256" key="10">
    <source>
        <dbReference type="ARBA" id="ARBA00022917"/>
    </source>
</evidence>
<dbReference type="CDD" id="cd01887">
    <property type="entry name" value="IF2_eIF5B"/>
    <property type="match status" value="1"/>
</dbReference>
<dbReference type="Pfam" id="PF00009">
    <property type="entry name" value="GTP_EFTU"/>
    <property type="match status" value="1"/>
</dbReference>
<dbReference type="NCBIfam" id="NF003078">
    <property type="entry name" value="PRK04004.1"/>
    <property type="match status" value="1"/>
</dbReference>
<evidence type="ECO:0000256" key="4">
    <source>
        <dbReference type="ARBA" id="ARBA00013824"/>
    </source>
</evidence>
<reference evidence="16" key="1">
    <citation type="submission" date="2022-07" db="EMBL/GenBank/DDBJ databases">
        <title>Phylogenomic reconstructions and comparative analyses of Kickxellomycotina fungi.</title>
        <authorList>
            <person name="Reynolds N.K."/>
            <person name="Stajich J.E."/>
            <person name="Barry K."/>
            <person name="Grigoriev I.V."/>
            <person name="Crous P."/>
            <person name="Smith M.E."/>
        </authorList>
    </citation>
    <scope>NUCLEOTIDE SEQUENCE</scope>
    <source>
        <strain evidence="16">NBRC 105413</strain>
    </source>
</reference>
<evidence type="ECO:0000256" key="1">
    <source>
        <dbReference type="ARBA" id="ARBA00004496"/>
    </source>
</evidence>
<evidence type="ECO:0000256" key="14">
    <source>
        <dbReference type="SAM" id="MobiDB-lite"/>
    </source>
</evidence>
<evidence type="ECO:0000256" key="12">
    <source>
        <dbReference type="ARBA" id="ARBA00032478"/>
    </source>
</evidence>
<dbReference type="GO" id="GO:0005525">
    <property type="term" value="F:GTP binding"/>
    <property type="evidence" value="ECO:0007669"/>
    <property type="project" value="UniProtKB-KW"/>
</dbReference>
<sequence>MGRKKGNKDLTDDIWADNMGDDAIEVAASGLQDISKAIGMASKQKKNKKNKGGNAPVASVEDSVPATENKEAVEEDEEVPETPAPSAAPSATTPGADKADDNEDGGVLKSAKQKEREKKEKAKLLKKQKADEIKAKREAELRELEAALGSTKIDDAADAASGASKKKKNKKKGKKDEGDDDDEEDAAPKAAEKPAEQPASKKDDKKKKAKKGAPIAALQKMVEQQRLMEEEMRRAEEEERRRIEEEERRAAEEEARLAAEREAKKEADRLRREQLKREGKLLTKKQKEAKARQERQLKELLASGVQVSGLAGEGNVEQSVPRRSNNRSEAEERKRRAAERKRQEEEEEKKRLEEEAAQKKAEEAENAASDADAGDDWEALLESSEDEDDAANQSDSESSDSESGLESESDDSDSGDAKPAAAAKKQAAERMQAATARREERVQKAKDAGSLDNLRSPICCILGHVDTGKCWGRDTPIMMMDGTTRMVQDIVELDQVMGDDNAARVVQPGSVVKGQGMLYRIVPSLDSGSDSFVCNGDHILVMAITKKPFVDRKALSSHGAASGHTKYLAKSFALDAKSQKPVVLTHGVFDSEESAVAALPEWQPLTWKCSVLEYLELVASDSVVANACMMFKPIHGVEFLASAGQSFTDAVAKVLGSKPTRDQEHEAARKLGLWLAGDDSVEQQLGDLASLLGMADRKTVSGAIMASSLNLRTAFIAGVIDGCGELRAYVADRQGFVSSEAWQIRCAEEQLALQLRRLVRSTSLRVGAVSKSETGNNHSVSVSGQQMHTLNSFIASQDKHATSISSGCSDKRMLYCDNSWAFSIEEIGIGEYFGFTLDGNSRVLLGDFAVSHNTKLLDKIRQTNVQAGEAGGITQQIGATYFPAEAIQKKTAAINKGGKLDIKVPGLLIIDTPGHESFTNLRTRGSSLCNIAILVVDIMHGLEPQTLESLRLLRDRKTPFIVALNKIDRMFGWKAIPNSPFRQSLTTQPQSAQTEFANRVEQTIVAFAEQGLNAKLYYENKNFAKYVSLVPTSAISGEGIPDMLALIVSLTQTRMSSQLMYLSELECTVLEVKVIEGLGTTLDVILSNGILNEGDRIVVCGLNGPIVTTIRALLTPQPMRELRVKSAYVHHKSIKAAMGVKISAPDLDKAVAGSRLLVVGPDDDEEDLKEEIMSDFTSMQNSVDRSGTGVWVQASTLGSLEALLEFLRTSKIPVSGINIGPVHKKDVSMASAMLEKAKEYAVMLCFDVKVDKDAQEMAEEMGVKIFQAEIIYHLFDQFTAHHKALVEQKRKEQATHAVFPCVLKMIKGAVFNKHNPLILGVDVVQGQLRVGTPLCVIKVNPETKMREIISLGKAFSMEVNHKAVDVVRKGESGGGIAVRIDSLPNENPKTYGRQFDDNDQILSHMSRKSIDVLKSTFRDDLSKEEWMLVKQLKGPLNIP</sequence>
<evidence type="ECO:0000256" key="3">
    <source>
        <dbReference type="ARBA" id="ARBA00011986"/>
    </source>
</evidence>
<dbReference type="GO" id="GO:0005739">
    <property type="term" value="C:mitochondrion"/>
    <property type="evidence" value="ECO:0007669"/>
    <property type="project" value="TreeGrafter"/>
</dbReference>
<dbReference type="InterPro" id="IPR009000">
    <property type="entry name" value="Transl_B-barrel_sf"/>
</dbReference>
<comment type="caution">
    <text evidence="16">The sequence shown here is derived from an EMBL/GenBank/DDBJ whole genome shotgun (WGS) entry which is preliminary data.</text>
</comment>
<feature type="region of interest" description="Disordered" evidence="14">
    <location>
        <begin position="41"/>
        <end position="448"/>
    </location>
</feature>
<feature type="compositionally biased region" description="Basic and acidic residues" evidence="14">
    <location>
        <begin position="112"/>
        <end position="145"/>
    </location>
</feature>
<dbReference type="InterPro" id="IPR036844">
    <property type="entry name" value="Hint_dom_sf"/>
</dbReference>
<keyword evidence="8" id="KW-0547">Nucleotide-binding</keyword>
<accession>A0A9W7XMP1</accession>
<dbReference type="PROSITE" id="PS51722">
    <property type="entry name" value="G_TR_2"/>
    <property type="match status" value="1"/>
</dbReference>
<dbReference type="FunFam" id="3.40.50.300:FF:000112">
    <property type="entry name" value="Eukaryotic translation initiation factor 5B"/>
    <property type="match status" value="1"/>
</dbReference>
<evidence type="ECO:0000256" key="2">
    <source>
        <dbReference type="ARBA" id="ARBA00007733"/>
    </source>
</evidence>
<dbReference type="GO" id="GO:0030908">
    <property type="term" value="P:protein splicing"/>
    <property type="evidence" value="ECO:0007669"/>
    <property type="project" value="InterPro"/>
</dbReference>
<feature type="compositionally biased region" description="Basic residues" evidence="14">
    <location>
        <begin position="164"/>
        <end position="173"/>
    </location>
</feature>
<dbReference type="SUPFAM" id="SSF52540">
    <property type="entry name" value="P-loop containing nucleoside triphosphate hydrolases"/>
    <property type="match status" value="1"/>
</dbReference>
<name>A0A9W7XMP1_9FUNG</name>
<protein>
    <recommendedName>
        <fullName evidence="4">Eukaryotic translation initiation factor 5B</fullName>
        <ecNumber evidence="3">3.6.5.3</ecNumber>
    </recommendedName>
    <alternativeName>
        <fullName evidence="12">Translation initiation factor IF-2</fullName>
    </alternativeName>
</protein>
<dbReference type="EC" id="3.6.5.3" evidence="3"/>
<dbReference type="Pfam" id="PF11987">
    <property type="entry name" value="IF-2"/>
    <property type="match status" value="1"/>
</dbReference>
<keyword evidence="17" id="KW-1185">Reference proteome</keyword>
<keyword evidence="6 16" id="KW-0396">Initiation factor</keyword>
<dbReference type="InterPro" id="IPR029459">
    <property type="entry name" value="EFTU-type"/>
</dbReference>
<evidence type="ECO:0000313" key="16">
    <source>
        <dbReference type="EMBL" id="KAJ1645876.1"/>
    </source>
</evidence>
<evidence type="ECO:0000256" key="13">
    <source>
        <dbReference type="ARBA" id="ARBA00048107"/>
    </source>
</evidence>
<evidence type="ECO:0000259" key="15">
    <source>
        <dbReference type="PROSITE" id="PS51722"/>
    </source>
</evidence>
<dbReference type="CDD" id="cd03703">
    <property type="entry name" value="aeIF5B_II"/>
    <property type="match status" value="1"/>
</dbReference>
<dbReference type="GO" id="GO:0046872">
    <property type="term" value="F:metal ion binding"/>
    <property type="evidence" value="ECO:0007669"/>
    <property type="project" value="UniProtKB-KW"/>
</dbReference>
<organism evidence="16 17">
    <name type="scientific">Coemansia asiatica</name>
    <dbReference type="NCBI Taxonomy" id="1052880"/>
    <lineage>
        <taxon>Eukaryota</taxon>
        <taxon>Fungi</taxon>
        <taxon>Fungi incertae sedis</taxon>
        <taxon>Zoopagomycota</taxon>
        <taxon>Kickxellomycotina</taxon>
        <taxon>Kickxellomycetes</taxon>
        <taxon>Kickxellales</taxon>
        <taxon>Kickxellaceae</taxon>
        <taxon>Coemansia</taxon>
    </lineage>
</organism>
<evidence type="ECO:0000256" key="7">
    <source>
        <dbReference type="ARBA" id="ARBA00022723"/>
    </source>
</evidence>
<feature type="compositionally biased region" description="Low complexity" evidence="14">
    <location>
        <begin position="84"/>
        <end position="94"/>
    </location>
</feature>
<feature type="compositionally biased region" description="Acidic residues" evidence="14">
    <location>
        <begin position="372"/>
        <end position="390"/>
    </location>
</feature>
<dbReference type="InterPro" id="IPR036925">
    <property type="entry name" value="TIF_IF2_dom3_sf"/>
</dbReference>
<feature type="domain" description="Tr-type G" evidence="15">
    <location>
        <begin position="838"/>
        <end position="1056"/>
    </location>
</feature>
<dbReference type="GO" id="GO:0003743">
    <property type="term" value="F:translation initiation factor activity"/>
    <property type="evidence" value="ECO:0007669"/>
    <property type="project" value="UniProtKB-KW"/>
</dbReference>
<dbReference type="Gene3D" id="3.40.50.10050">
    <property type="entry name" value="Translation initiation factor IF- 2, domain 3"/>
    <property type="match status" value="1"/>
</dbReference>
<feature type="compositionally biased region" description="Basic and acidic residues" evidence="14">
    <location>
        <begin position="226"/>
        <end position="298"/>
    </location>
</feature>
<dbReference type="Gene3D" id="3.40.50.300">
    <property type="entry name" value="P-loop containing nucleotide triphosphate hydrolases"/>
    <property type="match status" value="1"/>
</dbReference>
<feature type="compositionally biased region" description="Low complexity" evidence="14">
    <location>
        <begin position="417"/>
        <end position="434"/>
    </location>
</feature>
<dbReference type="Pfam" id="PF14578">
    <property type="entry name" value="GTP_EFTU_D4"/>
    <property type="match status" value="1"/>
</dbReference>
<dbReference type="SUPFAM" id="SSF51294">
    <property type="entry name" value="Hedgehog/intein (Hint) domain"/>
    <property type="match status" value="1"/>
</dbReference>
<evidence type="ECO:0000256" key="11">
    <source>
        <dbReference type="ARBA" id="ARBA00023134"/>
    </source>
</evidence>
<dbReference type="Gene3D" id="2.170.16.10">
    <property type="entry name" value="Hedgehog/Intein (Hint) domain"/>
    <property type="match status" value="2"/>
</dbReference>
<evidence type="ECO:0000256" key="6">
    <source>
        <dbReference type="ARBA" id="ARBA00022540"/>
    </source>
</evidence>
<dbReference type="EMBL" id="JANBOH010000085">
    <property type="protein sequence ID" value="KAJ1645876.1"/>
    <property type="molecule type" value="Genomic_DNA"/>
</dbReference>
<proteinExistence type="inferred from homology"/>
<dbReference type="FunFam" id="2.40.30.10:FF:000026">
    <property type="entry name" value="Eukaryotic translation initiation factor 5B"/>
    <property type="match status" value="1"/>
</dbReference>
<keyword evidence="9" id="KW-0378">Hydrolase</keyword>
<dbReference type="Pfam" id="PF05203">
    <property type="entry name" value="Hom_end_hint"/>
    <property type="match status" value="1"/>
</dbReference>
<dbReference type="SUPFAM" id="SSF50447">
    <property type="entry name" value="Translation proteins"/>
    <property type="match status" value="1"/>
</dbReference>
<evidence type="ECO:0000256" key="8">
    <source>
        <dbReference type="ARBA" id="ARBA00022741"/>
    </source>
</evidence>
<dbReference type="FunFam" id="2.40.30.10:FF:000013">
    <property type="entry name" value="eukaryotic translation initiation factor 5B"/>
    <property type="match status" value="1"/>
</dbReference>
<comment type="subcellular location">
    <subcellularLocation>
        <location evidence="1">Cytoplasm</location>
    </subcellularLocation>
</comment>
<dbReference type="PANTHER" id="PTHR43381">
    <property type="entry name" value="TRANSLATION INITIATION FACTOR IF-2-RELATED"/>
    <property type="match status" value="1"/>
</dbReference>
<comment type="similarity">
    <text evidence="2">Belongs to the TRAFAC class translation factor GTPase superfamily. Classic translation factor GTPase family. IF-2 subfamily.</text>
</comment>
<evidence type="ECO:0000313" key="17">
    <source>
        <dbReference type="Proteomes" id="UP001145021"/>
    </source>
</evidence>
<keyword evidence="10" id="KW-0648">Protein biosynthesis</keyword>
<dbReference type="InterPro" id="IPR000795">
    <property type="entry name" value="T_Tr_GTP-bd_dom"/>
</dbReference>
<evidence type="ECO:0000256" key="9">
    <source>
        <dbReference type="ARBA" id="ARBA00022801"/>
    </source>
</evidence>